<feature type="transmembrane region" description="Helical" evidence="2">
    <location>
        <begin position="53"/>
        <end position="71"/>
    </location>
</feature>
<comment type="caution">
    <text evidence="3">The sequence shown here is derived from an EMBL/GenBank/DDBJ whole genome shotgun (WGS) entry which is preliminary data.</text>
</comment>
<evidence type="ECO:0000256" key="1">
    <source>
        <dbReference type="SAM" id="MobiDB-lite"/>
    </source>
</evidence>
<sequence>MEELVLSIISLIILIPIIYFLPLGLSNKGKGILIIIALVFANAGLLANSNFPIWQTGLILLVLCILAVYVLDKRFKNFLFANSNDDTQFEPSLEEETKGKSEAVISEQIFANNDAKGDIGEYSLNETNEGNDISPISTDEQPEIEELPISRHEPELEGIAGTLLQETEELSEIDTFQNEGDVDHESDEETAFLTSRETAMDEEELLSEKDNVQELNYMSEIELLLENDHLEDYQENKDNDIGENHVNNDPESYELKFSINAEENSNGASIEEQDEELEVFNFEHMDDATQESDEQDESPLEMVEDELEPTEIEEQDTEMLELELLKEDVLSQIDEAQSEVAASIVLDSIANNGSITGDSDESDSLDEITELAYEDSSEVEKEDELIAEDYSMEEELETKEDEELDVSAIDSTIQEVTDESAVEVEPIIQKTVLQQRLFHTMVSQIQFARKQMSANSYEAYIKEYLHPDLPVQEYYTFASLLIEHYISRKELGKLNELLTILSDKFTNYPILDMEIQYLFKQYCEKTR</sequence>
<feature type="compositionally biased region" description="Acidic residues" evidence="1">
    <location>
        <begin position="288"/>
        <end position="314"/>
    </location>
</feature>
<reference evidence="3 4" key="1">
    <citation type="journal article" date="2011" name="J. Microbiol.">
        <title>Bacillus kyonggiensis sp. nov., isolated from soil of a lettuce field.</title>
        <authorList>
            <person name="Dong K."/>
            <person name="Lee S."/>
        </authorList>
    </citation>
    <scope>NUCLEOTIDE SEQUENCE [LARGE SCALE GENOMIC DNA]</scope>
    <source>
        <strain evidence="3 4">NB22</strain>
    </source>
</reference>
<feature type="region of interest" description="Disordered" evidence="1">
    <location>
        <begin position="120"/>
        <end position="140"/>
    </location>
</feature>
<dbReference type="RefSeq" id="WP_136832528.1">
    <property type="nucleotide sequence ID" value="NZ_SWBM01000004.1"/>
</dbReference>
<keyword evidence="2" id="KW-1133">Transmembrane helix</keyword>
<feature type="region of interest" description="Disordered" evidence="1">
    <location>
        <begin position="287"/>
        <end position="314"/>
    </location>
</feature>
<feature type="transmembrane region" description="Helical" evidence="2">
    <location>
        <begin position="6"/>
        <end position="24"/>
    </location>
</feature>
<protein>
    <submittedName>
        <fullName evidence="3">Uncharacterized protein</fullName>
    </submittedName>
</protein>
<feature type="transmembrane region" description="Helical" evidence="2">
    <location>
        <begin position="31"/>
        <end position="47"/>
    </location>
</feature>
<dbReference type="EMBL" id="SWBM01000004">
    <property type="protein sequence ID" value="TKC15628.1"/>
    <property type="molecule type" value="Genomic_DNA"/>
</dbReference>
<accession>A0A4U1D1G3</accession>
<organism evidence="3 4">
    <name type="scientific">Robertmurraya kyonggiensis</name>
    <dbReference type="NCBI Taxonomy" id="1037680"/>
    <lineage>
        <taxon>Bacteria</taxon>
        <taxon>Bacillati</taxon>
        <taxon>Bacillota</taxon>
        <taxon>Bacilli</taxon>
        <taxon>Bacillales</taxon>
        <taxon>Bacillaceae</taxon>
        <taxon>Robertmurraya</taxon>
    </lineage>
</organism>
<evidence type="ECO:0000256" key="2">
    <source>
        <dbReference type="SAM" id="Phobius"/>
    </source>
</evidence>
<keyword evidence="4" id="KW-1185">Reference proteome</keyword>
<gene>
    <name evidence="3" type="ORF">FA727_15990</name>
</gene>
<name>A0A4U1D1G3_9BACI</name>
<dbReference type="Proteomes" id="UP000307756">
    <property type="component" value="Unassembled WGS sequence"/>
</dbReference>
<evidence type="ECO:0000313" key="3">
    <source>
        <dbReference type="EMBL" id="TKC15628.1"/>
    </source>
</evidence>
<feature type="compositionally biased region" description="Polar residues" evidence="1">
    <location>
        <begin position="124"/>
        <end position="139"/>
    </location>
</feature>
<keyword evidence="2" id="KW-0812">Transmembrane</keyword>
<dbReference type="AlphaFoldDB" id="A0A4U1D1G3"/>
<evidence type="ECO:0000313" key="4">
    <source>
        <dbReference type="Proteomes" id="UP000307756"/>
    </source>
</evidence>
<proteinExistence type="predicted"/>
<keyword evidence="2" id="KW-0472">Membrane</keyword>
<dbReference type="OrthoDB" id="2697527at2"/>